<proteinExistence type="predicted"/>
<reference evidence="3" key="2">
    <citation type="submission" date="2020-04" db="EMBL/GenBank/DDBJ databases">
        <authorList>
            <consortium name="NCBI Genome Project"/>
        </authorList>
    </citation>
    <scope>NUCLEOTIDE SEQUENCE</scope>
    <source>
        <strain evidence="3">CBS 304.34</strain>
    </source>
</reference>
<keyword evidence="2" id="KW-1185">Reference proteome</keyword>
<name>A0A6A6Y6G0_9PEZI</name>
<reference evidence="3" key="3">
    <citation type="submission" date="2025-04" db="UniProtKB">
        <authorList>
            <consortium name="RefSeq"/>
        </authorList>
    </citation>
    <scope>IDENTIFICATION</scope>
    <source>
        <strain evidence="3">CBS 304.34</strain>
    </source>
</reference>
<evidence type="ECO:0000313" key="2">
    <source>
        <dbReference type="Proteomes" id="UP000504636"/>
    </source>
</evidence>
<accession>A0A6A6Y6G0</accession>
<dbReference type="EMBL" id="MU003713">
    <property type="protein sequence ID" value="KAF2804411.1"/>
    <property type="molecule type" value="Genomic_DNA"/>
</dbReference>
<evidence type="ECO:0000313" key="3">
    <source>
        <dbReference type="RefSeq" id="XP_033571375.1"/>
    </source>
</evidence>
<gene>
    <name evidence="1 3" type="ORF">BDZ99DRAFT_544980</name>
</gene>
<evidence type="ECO:0000313" key="1">
    <source>
        <dbReference type="EMBL" id="KAF2804411.1"/>
    </source>
</evidence>
<sequence length="134" mass="15877">MRLRLRLRRRLRRRLSTILPLSSCLFPWYLILCTRRPAALFSCRCSRKCSRRCSRRCCCMRCCMRCRRRCYIVDGEEKDVINCDQGRIWREHLELVSKLSERIGGYGAPLRANQKVVKRQGGRGCTRSEKGVYV</sequence>
<reference evidence="1 3" key="1">
    <citation type="journal article" date="2020" name="Stud. Mycol.">
        <title>101 Dothideomycetes genomes: a test case for predicting lifestyles and emergence of pathogens.</title>
        <authorList>
            <person name="Haridas S."/>
            <person name="Albert R."/>
            <person name="Binder M."/>
            <person name="Bloem J."/>
            <person name="Labutti K."/>
            <person name="Salamov A."/>
            <person name="Andreopoulos B."/>
            <person name="Baker S."/>
            <person name="Barry K."/>
            <person name="Bills G."/>
            <person name="Bluhm B."/>
            <person name="Cannon C."/>
            <person name="Castanera R."/>
            <person name="Culley D."/>
            <person name="Daum C."/>
            <person name="Ezra D."/>
            <person name="Gonzalez J."/>
            <person name="Henrissat B."/>
            <person name="Kuo A."/>
            <person name="Liang C."/>
            <person name="Lipzen A."/>
            <person name="Lutzoni F."/>
            <person name="Magnuson J."/>
            <person name="Mondo S."/>
            <person name="Nolan M."/>
            <person name="Ohm R."/>
            <person name="Pangilinan J."/>
            <person name="Park H.-J."/>
            <person name="Ramirez L."/>
            <person name="Alfaro M."/>
            <person name="Sun H."/>
            <person name="Tritt A."/>
            <person name="Yoshinaga Y."/>
            <person name="Zwiers L.-H."/>
            <person name="Turgeon B."/>
            <person name="Goodwin S."/>
            <person name="Spatafora J."/>
            <person name="Crous P."/>
            <person name="Grigoriev I."/>
        </authorList>
    </citation>
    <scope>NUCLEOTIDE SEQUENCE</scope>
    <source>
        <strain evidence="1 3">CBS 304.34</strain>
    </source>
</reference>
<protein>
    <submittedName>
        <fullName evidence="1 3">Uncharacterized protein</fullName>
    </submittedName>
</protein>
<organism evidence="1">
    <name type="scientific">Mytilinidion resinicola</name>
    <dbReference type="NCBI Taxonomy" id="574789"/>
    <lineage>
        <taxon>Eukaryota</taxon>
        <taxon>Fungi</taxon>
        <taxon>Dikarya</taxon>
        <taxon>Ascomycota</taxon>
        <taxon>Pezizomycotina</taxon>
        <taxon>Dothideomycetes</taxon>
        <taxon>Pleosporomycetidae</taxon>
        <taxon>Mytilinidiales</taxon>
        <taxon>Mytilinidiaceae</taxon>
        <taxon>Mytilinidion</taxon>
    </lineage>
</organism>
<dbReference type="GeneID" id="54467721"/>
<dbReference type="Proteomes" id="UP000504636">
    <property type="component" value="Unplaced"/>
</dbReference>
<dbReference type="AlphaFoldDB" id="A0A6A6Y6G0"/>
<dbReference type="RefSeq" id="XP_033571375.1">
    <property type="nucleotide sequence ID" value="XM_033726828.1"/>
</dbReference>